<dbReference type="RefSeq" id="WP_127826600.1">
    <property type="nucleotide sequence ID" value="NZ_RZYA01000001.1"/>
</dbReference>
<dbReference type="Proteomes" id="UP000283128">
    <property type="component" value="Unassembled WGS sequence"/>
</dbReference>
<dbReference type="AlphaFoldDB" id="A0A3S2VJM6"/>
<feature type="region of interest" description="Disordered" evidence="1">
    <location>
        <begin position="49"/>
        <end position="96"/>
    </location>
</feature>
<comment type="caution">
    <text evidence="2">The sequence shown here is derived from an EMBL/GenBank/DDBJ whole genome shotgun (WGS) entry which is preliminary data.</text>
</comment>
<keyword evidence="3" id="KW-1185">Reference proteome</keyword>
<sequence>MSNHRLDELNADHSADDLDVEELLLAEARVVEDMVSTHDTADFMSRLAKRIAAETPRPPRVRRATGGDSDRGREPATAQPPTARHDAVRPRSRRARRRRPLPIVHRNLLSHPRATQTYLLEVCETVLCSQEHEQFDLYERAGARTFACLLYLLGRRHSAVFWWGFAAGADDALAAHLLATHYAIDNTGLNQARAWRWYARFLGYRRRRHLPQLIQDIAPPRDQIAADLVTNYPWTDIMRTFIDNPRLVEM</sequence>
<evidence type="ECO:0000256" key="1">
    <source>
        <dbReference type="SAM" id="MobiDB-lite"/>
    </source>
</evidence>
<proteinExistence type="predicted"/>
<accession>A0A3S2VJM6</accession>
<evidence type="ECO:0000313" key="3">
    <source>
        <dbReference type="Proteomes" id="UP000283128"/>
    </source>
</evidence>
<evidence type="ECO:0000313" key="2">
    <source>
        <dbReference type="EMBL" id="RVU29014.1"/>
    </source>
</evidence>
<protein>
    <submittedName>
        <fullName evidence="2">Uncharacterized protein</fullName>
    </submittedName>
</protein>
<gene>
    <name evidence="2" type="ORF">EOT10_04035</name>
</gene>
<name>A0A3S2VJM6_9ACTN</name>
<dbReference type="OrthoDB" id="4321441at2"/>
<organism evidence="2 3">
    <name type="scientific">Streptomyces antnestii</name>
    <dbReference type="NCBI Taxonomy" id="2494256"/>
    <lineage>
        <taxon>Bacteria</taxon>
        <taxon>Bacillati</taxon>
        <taxon>Actinomycetota</taxon>
        <taxon>Actinomycetes</taxon>
        <taxon>Kitasatosporales</taxon>
        <taxon>Streptomycetaceae</taxon>
        <taxon>Streptomyces</taxon>
    </lineage>
</organism>
<reference evidence="2 3" key="1">
    <citation type="submission" date="2019-01" db="EMBL/GenBank/DDBJ databases">
        <title>Genome sequences of Streptomyces and Rhizobium isolates collected from root and soil.</title>
        <authorList>
            <person name="Chhettri S."/>
            <person name="Sevigny J.L."/>
            <person name="Sen A."/>
            <person name="Ennis N."/>
            <person name="Tisa L."/>
        </authorList>
    </citation>
    <scope>NUCLEOTIDE SEQUENCE [LARGE SCALE GENOMIC DNA]</scope>
    <source>
        <strain evidence="2 3">San01</strain>
    </source>
</reference>
<dbReference type="EMBL" id="RZYA01000001">
    <property type="protein sequence ID" value="RVU29014.1"/>
    <property type="molecule type" value="Genomic_DNA"/>
</dbReference>